<dbReference type="SUPFAM" id="SSF117074">
    <property type="entry name" value="Hypothetical protein PA1324"/>
    <property type="match status" value="1"/>
</dbReference>
<dbReference type="InterPro" id="IPR013783">
    <property type="entry name" value="Ig-like_fold"/>
</dbReference>
<reference evidence="3 4" key="1">
    <citation type="submission" date="2023-07" db="EMBL/GenBank/DDBJ databases">
        <title>Genomic Encyclopedia of Type Strains, Phase IV (KMG-IV): sequencing the most valuable type-strain genomes for metagenomic binning, comparative biology and taxonomic classification.</title>
        <authorList>
            <person name="Goeker M."/>
        </authorList>
    </citation>
    <scope>NUCLEOTIDE SEQUENCE [LARGE SCALE GENOMIC DNA]</scope>
    <source>
        <strain evidence="3 4">DSM 16784</strain>
    </source>
</reference>
<evidence type="ECO:0000313" key="3">
    <source>
        <dbReference type="EMBL" id="MDQ0360995.1"/>
    </source>
</evidence>
<evidence type="ECO:0000313" key="4">
    <source>
        <dbReference type="Proteomes" id="UP001230220"/>
    </source>
</evidence>
<evidence type="ECO:0000256" key="2">
    <source>
        <dbReference type="SAM" id="SignalP"/>
    </source>
</evidence>
<dbReference type="EMBL" id="JAUSUR010000003">
    <property type="protein sequence ID" value="MDQ0360995.1"/>
    <property type="molecule type" value="Genomic_DNA"/>
</dbReference>
<name>A0ABU0E3C2_9FIRM</name>
<evidence type="ECO:0008006" key="5">
    <source>
        <dbReference type="Google" id="ProtNLM"/>
    </source>
</evidence>
<dbReference type="Proteomes" id="UP001230220">
    <property type="component" value="Unassembled WGS sequence"/>
</dbReference>
<dbReference type="Gene3D" id="2.60.40.10">
    <property type="entry name" value="Immunoglobulins"/>
    <property type="match status" value="5"/>
</dbReference>
<feature type="chain" id="PRO_5045606147" description="DUF5011 domain-containing protein" evidence="2">
    <location>
        <begin position="28"/>
        <end position="2474"/>
    </location>
</feature>
<comment type="caution">
    <text evidence="3">The sequence shown here is derived from an EMBL/GenBank/DDBJ whole genome shotgun (WGS) entry which is preliminary data.</text>
</comment>
<sequence>MNRKRIGALGKVALVFLLTLTCFNAFISAQDENAAVEFDIESTVTLNEDKTSATISLDAQSINEQYTLSEIIDPNGTTMDFSNLNYEVTEDGTYNFTVTYTYLENEEIKEETYEKQVKVEGIDKSDAEETPVETQQTPGLRSTITNGNVSIDIPDYDELVGWNNGDVKDMQVTVDFGDSTTANKKIKITLPEGLRFESITVKNGTSTTGADASILSVYGDSDPRATAISSMTIPKKETVASKGATYGSVEYEMINTTEKVVLEFKVSVDMSRYYGPHTILNEITAEATKGTTNELVGGSVVTQSVDAIGSTVGSGNITYYSTTSAAGTATVLSSTGTSTEQGRVHRIDTGLLSWTTKVTNRYAKSKTYELYYPKGMEFSHIQVSEGFPGSYEIVDIDDVNGKVTMKVDGWTTRQQFWVWYTVPVGTTAGTYTVDGKDTVTYTWYDDTTSTYTRTSANYSVEVIDPSATKDKMTITQSRDIYSDTTVENAFQYGPQFIIANKQPKVTENQIAEFEIDSNWQVSRVHLPFDKSIAGNEITNIQYKTNKNDWRTYTPSSALSMNGAVAVLTKSDVGLDDDEYFIGVKANVGSFSTEYVSVSLISNTATVNTYGIFKSGVSATSADVTFRMYEEGNETDTTEQITRKIIKATGSNRTILSASTLTFYDMDDNVITSVTAGNQFQTKGTILINSNTAHGMHILENPEIYIREIDGVTINTSSISLKNSDGSDVTFSVSEHTNTYGEKIYKLTTQDSWIGQYKGENQESNRYTISFTSATNVNATGNFDARDFLAFGNKSTGMVATDDTSVPTFTDIYDFDGDGDYTNKLLSVKTKSFGINENKNVLVETFLALENEDPKDPYVEGDVNTLAYFTPGTNADYIAKITNNGDVPADAMDIYIPIPKEGQNFGTTFQSEDFKWDMKLTGAITVPAGFKVYYATNASETNYKTTANYTEYPSDYSDVNMVKIVATAEIPVGAEREFRVPLNVDETFATATSGNKIGTRNIFNPSYRVESDKFIGDLTGTKAGTELVIAEIGGTVFIDNNGDGLYKAEDGDTAVSGHEVRLWKLVEVPSGTDYYEEVMDSSGTSQVSVTTNANGVYLFDYTTGMGYGTYAVEFVEKTGSTYQYTVNNNSVGNEGINSDAIVANGIPKPEDNYRGWVLDIDATKPVAKTIGCGFLEYDPPVDLTLTVPSDTQIVKVGETITVTPTAITPDFWESIKHTTQAYTWELVNASDATYVSLANKTSKTVSVTGVAKTTGTQTVDVKLTIKDIYGQTKSKVVKVKVNTSTPPTLTTPVIDTYIGSVVDWLGSEVTAIDDNGDTITLVSSGAGKNVEWNNSSVPMIPGTGALTTAGTYNVEYKVTDAYGNTTTQNRIVKVNGLPTISSSVQTYTLGDTTIATQVAGKAIASYPKASDTVSDAPTDTAITTGITYAIKSGPSTTGFTKAGKYVVEYTVVHAGITAKCEADVLVNDETSKIVNDLTIRGDNIVLTQDEAKTFTKTDAISKTGIKAYEYIRTDGVITSVDDISGTITSTDVTDIKNVTAKGGEFRLTFTATGTSGTITKEILVVVEGTEIQENDGIVVKAKGFTIANTDAIGLTDAIAQSSGNGNVSAYLLKDETPIATIEASTTELAAINAVGLAGATEDLTFTAKDNGKTSTITVSVVVSPTLVGPTITANDCEHYVGDAFDVLHDVTAEDATTTPVTLKTTGTDKNTVVTHSIPNGSDKFTTAGTYEVSIKVTDQFGNDSTETRKVKVNGLPTITVPVKTYYLGDTTIATQVAEAASASYLKADDTVGTAPTATAVTGITNTIKSGPSTDYSEVGTYVVEYTVTNTDGKTATKEVNVLILDDTTKTENDLAIRADNIVLTQDEAKALTKADAITRTDVKAYEYIRTDGIITSVDDISGTLTSADVSDIKNVSTKGGEFRLTFTATGSKETITKEILVVVEGTEIQENDGIVVKAKEFTIANTDAATLDDTTAQGNGSVSAYLLKDETPIVDIEADTTDLTDINAVGLEGDTKPLTFTAEDNGKTSTITVDVTISATLIKPTITADDCEHYVGDSFDMLHGVSAEDATNTNIPLLTTRALTTTVVTHNIPVTDGKYTTPGTYEVTYEITDRFGNTQTKTRTVKVHGLVEIEATAQEYLSDDATILSQVESAASASYMKASDGAGSAPVSIDLSSDIKVTVDSGPDGATDFSKVGIYKVTYTVTNIDGKSDSITIDILVLDNGTVTDSTGTLHISAKSFKLANADAKALTDKQAIQLANAQAFKVNKDADGNIIGYEDISANIDVYAHQLSDIQTADGQGGIYDLIFEVTDGNKEVHKRVDVIVLGKNTPEPESKLAITANDFTVTNKEAQVLTKAQALELANAKAVVIDTDPSSVTDLTLSVNEDQLKAINSTNNKGGVYDLEITASYTDEKGELITNRVTIKVTVKPVSSASTAPGTNSNASVGTGDYTNTMYLMLMLLISVGYIVRKKIV</sequence>
<organism evidence="3 4">
    <name type="scientific">Breznakia pachnodae</name>
    <dbReference type="NCBI Taxonomy" id="265178"/>
    <lineage>
        <taxon>Bacteria</taxon>
        <taxon>Bacillati</taxon>
        <taxon>Bacillota</taxon>
        <taxon>Erysipelotrichia</taxon>
        <taxon>Erysipelotrichales</taxon>
        <taxon>Erysipelotrichaceae</taxon>
        <taxon>Breznakia</taxon>
    </lineage>
</organism>
<accession>A0ABU0E3C2</accession>
<proteinExistence type="predicted"/>
<feature type="signal peptide" evidence="2">
    <location>
        <begin position="1"/>
        <end position="27"/>
    </location>
</feature>
<keyword evidence="4" id="KW-1185">Reference proteome</keyword>
<dbReference type="RefSeq" id="WP_307407339.1">
    <property type="nucleotide sequence ID" value="NZ_JAUSUR010000003.1"/>
</dbReference>
<feature type="region of interest" description="Disordered" evidence="1">
    <location>
        <begin position="125"/>
        <end position="146"/>
    </location>
</feature>
<evidence type="ECO:0000256" key="1">
    <source>
        <dbReference type="SAM" id="MobiDB-lite"/>
    </source>
</evidence>
<feature type="compositionally biased region" description="Polar residues" evidence="1">
    <location>
        <begin position="132"/>
        <end position="146"/>
    </location>
</feature>
<protein>
    <recommendedName>
        <fullName evidence="5">DUF5011 domain-containing protein</fullName>
    </recommendedName>
</protein>
<keyword evidence="2" id="KW-0732">Signal</keyword>
<gene>
    <name evidence="3" type="ORF">J2S15_001742</name>
</gene>